<dbReference type="Proteomes" id="UP001205890">
    <property type="component" value="Unassembled WGS sequence"/>
</dbReference>
<organism evidence="5 6">
    <name type="scientific">Alsobacter ponti</name>
    <dbReference type="NCBI Taxonomy" id="2962936"/>
    <lineage>
        <taxon>Bacteria</taxon>
        <taxon>Pseudomonadati</taxon>
        <taxon>Pseudomonadota</taxon>
        <taxon>Alphaproteobacteria</taxon>
        <taxon>Hyphomicrobiales</taxon>
        <taxon>Alsobacteraceae</taxon>
        <taxon>Alsobacter</taxon>
    </lineage>
</organism>
<evidence type="ECO:0000256" key="1">
    <source>
        <dbReference type="ARBA" id="ARBA00001946"/>
    </source>
</evidence>
<evidence type="ECO:0000313" key="5">
    <source>
        <dbReference type="EMBL" id="MCP8939060.1"/>
    </source>
</evidence>
<comment type="similarity">
    <text evidence="3">Belongs to the Nudix hydrolase family.</text>
</comment>
<protein>
    <submittedName>
        <fullName evidence="5">NUDIX hydrolase</fullName>
    </submittedName>
</protein>
<dbReference type="SUPFAM" id="SSF55811">
    <property type="entry name" value="Nudix"/>
    <property type="match status" value="1"/>
</dbReference>
<evidence type="ECO:0000256" key="2">
    <source>
        <dbReference type="ARBA" id="ARBA00022801"/>
    </source>
</evidence>
<name>A0ABT1LC29_9HYPH</name>
<feature type="domain" description="Nudix hydrolase" evidence="4">
    <location>
        <begin position="21"/>
        <end position="152"/>
    </location>
</feature>
<dbReference type="Gene3D" id="3.90.79.10">
    <property type="entry name" value="Nucleoside Triphosphate Pyrophosphohydrolase"/>
    <property type="match status" value="1"/>
</dbReference>
<dbReference type="PANTHER" id="PTHR43736:SF1">
    <property type="entry name" value="DIHYDRONEOPTERIN TRIPHOSPHATE DIPHOSPHATASE"/>
    <property type="match status" value="1"/>
</dbReference>
<evidence type="ECO:0000259" key="4">
    <source>
        <dbReference type="PROSITE" id="PS51462"/>
    </source>
</evidence>
<evidence type="ECO:0000256" key="3">
    <source>
        <dbReference type="RuleBase" id="RU003476"/>
    </source>
</evidence>
<dbReference type="PROSITE" id="PS51462">
    <property type="entry name" value="NUDIX"/>
    <property type="match status" value="1"/>
</dbReference>
<dbReference type="InterPro" id="IPR000086">
    <property type="entry name" value="NUDIX_hydrolase_dom"/>
</dbReference>
<sequence>MAASTSEVGRPSGDDRLYPARPIMAASVAVFRDGRVLLATRTKPPAADLWSLPGGLVEPGETLEEAALRELREEVGVEARIVGFAGHSEVIERDASDRVRVHFVVNAFAARWTGGEPATGPEAGAVRFVPPEAVAGLRTTKGLAGIVARAAALVRASEPRA</sequence>
<dbReference type="Pfam" id="PF00293">
    <property type="entry name" value="NUDIX"/>
    <property type="match status" value="1"/>
</dbReference>
<accession>A0ABT1LC29</accession>
<keyword evidence="6" id="KW-1185">Reference proteome</keyword>
<reference evidence="5 6" key="1">
    <citation type="submission" date="2022-07" db="EMBL/GenBank/DDBJ databases">
        <authorList>
            <person name="Li W.-J."/>
            <person name="Deng Q.-Q."/>
        </authorList>
    </citation>
    <scope>NUCLEOTIDE SEQUENCE [LARGE SCALE GENOMIC DNA]</scope>
    <source>
        <strain evidence="5 6">SYSU M60028</strain>
    </source>
</reference>
<evidence type="ECO:0000313" key="6">
    <source>
        <dbReference type="Proteomes" id="UP001205890"/>
    </source>
</evidence>
<dbReference type="CDD" id="cd04673">
    <property type="entry name" value="NUDIX_ADPRase"/>
    <property type="match status" value="1"/>
</dbReference>
<dbReference type="InterPro" id="IPR015797">
    <property type="entry name" value="NUDIX_hydrolase-like_dom_sf"/>
</dbReference>
<dbReference type="InterPro" id="IPR020476">
    <property type="entry name" value="Nudix_hydrolase"/>
</dbReference>
<keyword evidence="2 3" id="KW-0378">Hydrolase</keyword>
<dbReference type="EMBL" id="JANCLU010000009">
    <property type="protein sequence ID" value="MCP8939060.1"/>
    <property type="molecule type" value="Genomic_DNA"/>
</dbReference>
<comment type="caution">
    <text evidence="5">The sequence shown here is derived from an EMBL/GenBank/DDBJ whole genome shotgun (WGS) entry which is preliminary data.</text>
</comment>
<dbReference type="PRINTS" id="PR00502">
    <property type="entry name" value="NUDIXFAMILY"/>
</dbReference>
<gene>
    <name evidence="5" type="ORF">NK718_11080</name>
</gene>
<proteinExistence type="inferred from homology"/>
<comment type="cofactor">
    <cofactor evidence="1">
        <name>Mg(2+)</name>
        <dbReference type="ChEBI" id="CHEBI:18420"/>
    </cofactor>
</comment>
<dbReference type="PROSITE" id="PS00893">
    <property type="entry name" value="NUDIX_BOX"/>
    <property type="match status" value="1"/>
</dbReference>
<dbReference type="InterPro" id="IPR020084">
    <property type="entry name" value="NUDIX_hydrolase_CS"/>
</dbReference>
<dbReference type="PANTHER" id="PTHR43736">
    <property type="entry name" value="ADP-RIBOSE PYROPHOSPHATASE"/>
    <property type="match status" value="1"/>
</dbReference>
<dbReference type="RefSeq" id="WP_254741823.1">
    <property type="nucleotide sequence ID" value="NZ_JANCLU010000009.1"/>
</dbReference>
<dbReference type="GO" id="GO:0016787">
    <property type="term" value="F:hydrolase activity"/>
    <property type="evidence" value="ECO:0007669"/>
    <property type="project" value="UniProtKB-KW"/>
</dbReference>